<dbReference type="STRING" id="485916.Dtox_2521"/>
<keyword evidence="1" id="KW-0175">Coiled coil</keyword>
<reference evidence="2 3" key="1">
    <citation type="journal article" date="2009" name="Stand. Genomic Sci.">
        <title>Complete genome sequence of Desulfotomaculum acetoxidans type strain (5575).</title>
        <authorList>
            <person name="Spring S."/>
            <person name="Lapidus A."/>
            <person name="Schroder M."/>
            <person name="Gleim D."/>
            <person name="Sims D."/>
            <person name="Meincke L."/>
            <person name="Glavina Del Rio T."/>
            <person name="Tice H."/>
            <person name="Copeland A."/>
            <person name="Cheng J.F."/>
            <person name="Lucas S."/>
            <person name="Chen F."/>
            <person name="Nolan M."/>
            <person name="Bruce D."/>
            <person name="Goodwin L."/>
            <person name="Pitluck S."/>
            <person name="Ivanova N."/>
            <person name="Mavromatis K."/>
            <person name="Mikhailova N."/>
            <person name="Pati A."/>
            <person name="Chen A."/>
            <person name="Palaniappan K."/>
            <person name="Land M."/>
            <person name="Hauser L."/>
            <person name="Chang Y.J."/>
            <person name="Jeffries C.D."/>
            <person name="Chain P."/>
            <person name="Saunders E."/>
            <person name="Brettin T."/>
            <person name="Detter J.C."/>
            <person name="Goker M."/>
            <person name="Bristow J."/>
            <person name="Eisen J.A."/>
            <person name="Markowitz V."/>
            <person name="Hugenholtz P."/>
            <person name="Kyrpides N.C."/>
            <person name="Klenk H.P."/>
            <person name="Han C."/>
        </authorList>
    </citation>
    <scope>NUCLEOTIDE SEQUENCE [LARGE SCALE GENOMIC DNA]</scope>
    <source>
        <strain evidence="3">ATCC 49208 / DSM 771 / VKM B-1644</strain>
    </source>
</reference>
<dbReference type="AlphaFoldDB" id="C8W0S0"/>
<organism evidence="2 3">
    <name type="scientific">Desulfofarcimen acetoxidans (strain ATCC 49208 / DSM 771 / KCTC 5769 / VKM B-1644 / 5575)</name>
    <name type="common">Desulfotomaculum acetoxidans</name>
    <dbReference type="NCBI Taxonomy" id="485916"/>
    <lineage>
        <taxon>Bacteria</taxon>
        <taxon>Bacillati</taxon>
        <taxon>Bacillota</taxon>
        <taxon>Clostridia</taxon>
        <taxon>Eubacteriales</taxon>
        <taxon>Peptococcaceae</taxon>
        <taxon>Desulfofarcimen</taxon>
    </lineage>
</organism>
<proteinExistence type="predicted"/>
<sequence>MRIQIHKKEEGINGYSRQLAQGFINEKPFLELSGDANRELTKLEEQLSELEKLEESNEYEKENIIKSIDVLKEIIQKKALTNTNISLLIDKIVIKETDEIGEYNRPKLDIEIV</sequence>
<evidence type="ECO:0000313" key="2">
    <source>
        <dbReference type="EMBL" id="ACV63325.1"/>
    </source>
</evidence>
<keyword evidence="3" id="KW-1185">Reference proteome</keyword>
<accession>C8W0S0</accession>
<dbReference type="HOGENOM" id="CLU_2129393_0_0_9"/>
<protein>
    <submittedName>
        <fullName evidence="2">Uncharacterized protein</fullName>
    </submittedName>
</protein>
<dbReference type="RefSeq" id="WP_015758021.1">
    <property type="nucleotide sequence ID" value="NC_013216.1"/>
</dbReference>
<name>C8W0S0_DESAS</name>
<feature type="coiled-coil region" evidence="1">
    <location>
        <begin position="33"/>
        <end position="63"/>
    </location>
</feature>
<evidence type="ECO:0000256" key="1">
    <source>
        <dbReference type="SAM" id="Coils"/>
    </source>
</evidence>
<dbReference type="EMBL" id="CP001720">
    <property type="protein sequence ID" value="ACV63325.1"/>
    <property type="molecule type" value="Genomic_DNA"/>
</dbReference>
<evidence type="ECO:0000313" key="3">
    <source>
        <dbReference type="Proteomes" id="UP000002217"/>
    </source>
</evidence>
<dbReference type="KEGG" id="dae:Dtox_2521"/>
<dbReference type="Proteomes" id="UP000002217">
    <property type="component" value="Chromosome"/>
</dbReference>
<gene>
    <name evidence="2" type="ordered locus">Dtox_2521</name>
</gene>